<dbReference type="Pfam" id="PF02244">
    <property type="entry name" value="Propep_M14"/>
    <property type="match status" value="1"/>
</dbReference>
<evidence type="ECO:0000256" key="14">
    <source>
        <dbReference type="ARBA" id="ARBA00023145"/>
    </source>
</evidence>
<evidence type="ECO:0000313" key="19">
    <source>
        <dbReference type="EMBL" id="CDW19836.1"/>
    </source>
</evidence>
<dbReference type="GO" id="GO:0005615">
    <property type="term" value="C:extracellular space"/>
    <property type="evidence" value="ECO:0007669"/>
    <property type="project" value="TreeGrafter"/>
</dbReference>
<keyword evidence="13" id="KW-0482">Metalloprotease</keyword>
<keyword evidence="5" id="KW-0964">Secreted</keyword>
<evidence type="ECO:0000256" key="4">
    <source>
        <dbReference type="ARBA" id="ARBA00005988"/>
    </source>
</evidence>
<dbReference type="Pfam" id="PF00246">
    <property type="entry name" value="Peptidase_M14"/>
    <property type="match status" value="1"/>
</dbReference>
<keyword evidence="15" id="KW-1015">Disulfide bond</keyword>
<dbReference type="SUPFAM" id="SSF53187">
    <property type="entry name" value="Zn-dependent exopeptidases"/>
    <property type="match status" value="1"/>
</dbReference>
<dbReference type="Gene3D" id="3.40.630.10">
    <property type="entry name" value="Zn peptidases"/>
    <property type="match status" value="1"/>
</dbReference>
<keyword evidence="10" id="KW-0378">Hydrolase</keyword>
<evidence type="ECO:0000256" key="6">
    <source>
        <dbReference type="ARBA" id="ARBA00022645"/>
    </source>
</evidence>
<evidence type="ECO:0000256" key="3">
    <source>
        <dbReference type="ARBA" id="ARBA00004613"/>
    </source>
</evidence>
<comment type="function">
    <text evidence="2">Extracellular metalloprotease that contributes to pathogenicity.</text>
</comment>
<comment type="subcellular location">
    <subcellularLocation>
        <location evidence="3">Secreted</location>
    </subcellularLocation>
</comment>
<evidence type="ECO:0000256" key="7">
    <source>
        <dbReference type="ARBA" id="ARBA00022670"/>
    </source>
</evidence>
<evidence type="ECO:0000256" key="17">
    <source>
        <dbReference type="PROSITE-ProRule" id="PRU01379"/>
    </source>
</evidence>
<dbReference type="OrthoDB" id="3626597at2759"/>
<keyword evidence="12" id="KW-0843">Virulence</keyword>
<keyword evidence="11" id="KW-0862">Zinc</keyword>
<dbReference type="FunFam" id="3.40.630.10:FF:000040">
    <property type="entry name" value="zinc carboxypeptidase"/>
    <property type="match status" value="1"/>
</dbReference>
<dbReference type="PANTHER" id="PTHR11705:SF143">
    <property type="entry name" value="SLL0236 PROTEIN"/>
    <property type="match status" value="1"/>
</dbReference>
<dbReference type="InterPro" id="IPR036990">
    <property type="entry name" value="M14A-like_propep"/>
</dbReference>
<evidence type="ECO:0000256" key="15">
    <source>
        <dbReference type="ARBA" id="ARBA00023157"/>
    </source>
</evidence>
<dbReference type="EMBL" id="HACA01002475">
    <property type="protein sequence ID" value="CDW19836.1"/>
    <property type="molecule type" value="Transcribed_RNA"/>
</dbReference>
<evidence type="ECO:0000256" key="2">
    <source>
        <dbReference type="ARBA" id="ARBA00003091"/>
    </source>
</evidence>
<evidence type="ECO:0000256" key="12">
    <source>
        <dbReference type="ARBA" id="ARBA00023026"/>
    </source>
</evidence>
<keyword evidence="6 19" id="KW-0121">Carboxypeptidase</keyword>
<comment type="function">
    <text evidence="16">Involved in the digestion of the blood meal.</text>
</comment>
<evidence type="ECO:0000256" key="5">
    <source>
        <dbReference type="ARBA" id="ARBA00022525"/>
    </source>
</evidence>
<keyword evidence="14" id="KW-0865">Zymogen</keyword>
<accession>A0A0K2T318</accession>
<keyword evidence="7" id="KW-0645">Protease</keyword>
<dbReference type="PANTHER" id="PTHR11705">
    <property type="entry name" value="PROTEASE FAMILY M14 CARBOXYPEPTIDASE A,B"/>
    <property type="match status" value="1"/>
</dbReference>
<dbReference type="GO" id="GO:0006508">
    <property type="term" value="P:proteolysis"/>
    <property type="evidence" value="ECO:0007669"/>
    <property type="project" value="UniProtKB-KW"/>
</dbReference>
<evidence type="ECO:0000256" key="1">
    <source>
        <dbReference type="ARBA" id="ARBA00001947"/>
    </source>
</evidence>
<evidence type="ECO:0000256" key="10">
    <source>
        <dbReference type="ARBA" id="ARBA00022801"/>
    </source>
</evidence>
<dbReference type="InterPro" id="IPR003146">
    <property type="entry name" value="M14A_act_pep"/>
</dbReference>
<sequence>MYLTLWKGMIFKYSVIWVNIVLMRVSLSEARDYTNYKLLKVEPGSSSDSLNLLYHQLVEDVDFWTEPSTLKNELQFMVGPHQLSRVMGLLDSFNISSTVLMENVQDLINKQINEIQDHDCSMDTNKRKKRGIFDDLFNFFSRQDEEELRVSTNEEPSFRSPRKINSFDNSFKNDVTSFFNSSMNWENYQNIDVIHNFLYETARKNPSIATIFSIGKSYEGRDLLVFKIGTPQPNYKPAIFIEGGIHAREWISPAATTYIIKEFVNNYEKNKEILDVFDFYILPILNPDGYAYTFRKDRLWRKSRSRNGGLIGAILPGCVGVDLNRNFGYKWLAKNSLFNARGGSRLTCLETYAGSKPFSEPETRALSNFLLNNKDKFQGYLSIHSFGQKVIYPYSYTNVKIKDWKELHQMGNVIANTISKYSGVDAIYDVGTSSDVQYRASGGADDYVRGALGIKWVFLIELPDKGRHGFLLPPHLIKQVSFSVFQGIREFAHQIA</sequence>
<evidence type="ECO:0000256" key="11">
    <source>
        <dbReference type="ARBA" id="ARBA00022833"/>
    </source>
</evidence>
<reference evidence="19" key="1">
    <citation type="submission" date="2014-05" db="EMBL/GenBank/DDBJ databases">
        <authorList>
            <person name="Chronopoulou M."/>
        </authorList>
    </citation>
    <scope>NUCLEOTIDE SEQUENCE</scope>
    <source>
        <tissue evidence="19">Whole organism</tissue>
    </source>
</reference>
<evidence type="ECO:0000256" key="13">
    <source>
        <dbReference type="ARBA" id="ARBA00023049"/>
    </source>
</evidence>
<dbReference type="GO" id="GO:0004181">
    <property type="term" value="F:metallocarboxypeptidase activity"/>
    <property type="evidence" value="ECO:0007669"/>
    <property type="project" value="InterPro"/>
</dbReference>
<dbReference type="PRINTS" id="PR00765">
    <property type="entry name" value="CRBOXYPTASEA"/>
</dbReference>
<feature type="active site" description="Proton donor/acceptor" evidence="17">
    <location>
        <position position="461"/>
    </location>
</feature>
<evidence type="ECO:0000256" key="9">
    <source>
        <dbReference type="ARBA" id="ARBA00022729"/>
    </source>
</evidence>
<dbReference type="GO" id="GO:0008270">
    <property type="term" value="F:zinc ion binding"/>
    <property type="evidence" value="ECO:0007669"/>
    <property type="project" value="InterPro"/>
</dbReference>
<dbReference type="InterPro" id="IPR057246">
    <property type="entry name" value="CARBOXYPEPT_ZN_1"/>
</dbReference>
<feature type="domain" description="Peptidase M14" evidence="18">
    <location>
        <begin position="187"/>
        <end position="495"/>
    </location>
</feature>
<name>A0A0K2T318_LEPSM</name>
<dbReference type="SUPFAM" id="SSF54897">
    <property type="entry name" value="Protease propeptides/inhibitors"/>
    <property type="match status" value="1"/>
</dbReference>
<comment type="similarity">
    <text evidence="4 17">Belongs to the peptidase M14 family.</text>
</comment>
<evidence type="ECO:0000256" key="8">
    <source>
        <dbReference type="ARBA" id="ARBA00022723"/>
    </source>
</evidence>
<protein>
    <submittedName>
        <fullName evidence="19">Carboxypeptidase Blike [Nasonia vitripennis]</fullName>
    </submittedName>
</protein>
<dbReference type="PROSITE" id="PS00132">
    <property type="entry name" value="CARBOXYPEPT_ZN_1"/>
    <property type="match status" value="1"/>
</dbReference>
<dbReference type="Gene3D" id="3.30.70.340">
    <property type="entry name" value="Metallocarboxypeptidase-like"/>
    <property type="match status" value="1"/>
</dbReference>
<organism evidence="19">
    <name type="scientific">Lepeophtheirus salmonis</name>
    <name type="common">Salmon louse</name>
    <name type="synonym">Caligus salmonis</name>
    <dbReference type="NCBI Taxonomy" id="72036"/>
    <lineage>
        <taxon>Eukaryota</taxon>
        <taxon>Metazoa</taxon>
        <taxon>Ecdysozoa</taxon>
        <taxon>Arthropoda</taxon>
        <taxon>Crustacea</taxon>
        <taxon>Multicrustacea</taxon>
        <taxon>Hexanauplia</taxon>
        <taxon>Copepoda</taxon>
        <taxon>Siphonostomatoida</taxon>
        <taxon>Caligidae</taxon>
        <taxon>Lepeophtheirus</taxon>
    </lineage>
</organism>
<evidence type="ECO:0000256" key="16">
    <source>
        <dbReference type="ARBA" id="ARBA00057299"/>
    </source>
</evidence>
<dbReference type="AlphaFoldDB" id="A0A0K2T318"/>
<comment type="cofactor">
    <cofactor evidence="1">
        <name>Zn(2+)</name>
        <dbReference type="ChEBI" id="CHEBI:29105"/>
    </cofactor>
</comment>
<keyword evidence="9" id="KW-0732">Signal</keyword>
<dbReference type="CDD" id="cd03860">
    <property type="entry name" value="M14_CP_A-B_like"/>
    <property type="match status" value="1"/>
</dbReference>
<evidence type="ECO:0000259" key="18">
    <source>
        <dbReference type="PROSITE" id="PS52035"/>
    </source>
</evidence>
<proteinExistence type="inferred from homology"/>
<dbReference type="PROSITE" id="PS52035">
    <property type="entry name" value="PEPTIDASE_M14"/>
    <property type="match status" value="1"/>
</dbReference>
<keyword evidence="8" id="KW-0479">Metal-binding</keyword>
<dbReference type="InterPro" id="IPR000834">
    <property type="entry name" value="Peptidase_M14"/>
</dbReference>
<dbReference type="SMART" id="SM00631">
    <property type="entry name" value="Zn_pept"/>
    <property type="match status" value="1"/>
</dbReference>